<keyword evidence="4" id="KW-1185">Reference proteome</keyword>
<dbReference type="RefSeq" id="WP_368381207.1">
    <property type="nucleotide sequence ID" value="NZ_JBFRYA010000006.1"/>
</dbReference>
<evidence type="ECO:0000259" key="2">
    <source>
        <dbReference type="PROSITE" id="PS50914"/>
    </source>
</evidence>
<evidence type="ECO:0000313" key="3">
    <source>
        <dbReference type="EMBL" id="MEX1668941.1"/>
    </source>
</evidence>
<evidence type="ECO:0000313" key="4">
    <source>
        <dbReference type="Proteomes" id="UP001557485"/>
    </source>
</evidence>
<feature type="domain" description="BON" evidence="2">
    <location>
        <begin position="47"/>
        <end position="113"/>
    </location>
</feature>
<comment type="caution">
    <text evidence="3">The sequence shown here is derived from an EMBL/GenBank/DDBJ whole genome shotgun (WGS) entry which is preliminary data.</text>
</comment>
<protein>
    <submittedName>
        <fullName evidence="3">BON domain-containing protein</fullName>
    </submittedName>
</protein>
<organism evidence="3 4">
    <name type="scientific">Zhongshania guokunii</name>
    <dbReference type="NCBI Taxonomy" id="641783"/>
    <lineage>
        <taxon>Bacteria</taxon>
        <taxon>Pseudomonadati</taxon>
        <taxon>Pseudomonadota</taxon>
        <taxon>Gammaproteobacteria</taxon>
        <taxon>Cellvibrionales</taxon>
        <taxon>Spongiibacteraceae</taxon>
        <taxon>Zhongshania</taxon>
    </lineage>
</organism>
<dbReference type="Pfam" id="PF04972">
    <property type="entry name" value="BON"/>
    <property type="match status" value="1"/>
</dbReference>
<dbReference type="Proteomes" id="UP001557485">
    <property type="component" value="Unassembled WGS sequence"/>
</dbReference>
<feature type="signal peptide" evidence="1">
    <location>
        <begin position="1"/>
        <end position="25"/>
    </location>
</feature>
<dbReference type="PROSITE" id="PS50914">
    <property type="entry name" value="BON"/>
    <property type="match status" value="1"/>
</dbReference>
<dbReference type="InterPro" id="IPR007055">
    <property type="entry name" value="BON_dom"/>
</dbReference>
<accession>A0ABV3U4W5</accession>
<dbReference type="EMBL" id="JBFRYA010000006">
    <property type="protein sequence ID" value="MEX1668941.1"/>
    <property type="molecule type" value="Genomic_DNA"/>
</dbReference>
<gene>
    <name evidence="3" type="ORF">AB4876_08450</name>
</gene>
<sequence>MNYFSLKAGLVILAAMLLNSHIVFAAGAEAKKTLFVVQDSQFSVTGSDEQLSQSVIQQLQSDAKLAGYVQVSNRNGAISISGTVASVSMIYRIVEITKDLPGVQRVDVSQLDT</sequence>
<proteinExistence type="predicted"/>
<reference evidence="3 4" key="1">
    <citation type="journal article" date="2011" name="Int. J. Syst. Evol. Microbiol.">
        <title>Zhongshania antarctica gen. nov., sp. nov. and Zhongshania guokunii sp. nov., gammaproteobacteria respectively isolated from coastal attached (fast) ice and surface seawater of the Antarctic.</title>
        <authorList>
            <person name="Li H.J."/>
            <person name="Zhang X.Y."/>
            <person name="Chen C.X."/>
            <person name="Zhang Y.J."/>
            <person name="Gao Z.M."/>
            <person name="Yu Y."/>
            <person name="Chen X.L."/>
            <person name="Chen B."/>
            <person name="Zhang Y.Z."/>
        </authorList>
    </citation>
    <scope>NUCLEOTIDE SEQUENCE [LARGE SCALE GENOMIC DNA]</scope>
    <source>
        <strain evidence="3 4">ZS6-22T</strain>
    </source>
</reference>
<name>A0ABV3U4W5_9GAMM</name>
<evidence type="ECO:0000256" key="1">
    <source>
        <dbReference type="SAM" id="SignalP"/>
    </source>
</evidence>
<feature type="chain" id="PRO_5046004220" evidence="1">
    <location>
        <begin position="26"/>
        <end position="113"/>
    </location>
</feature>
<keyword evidence="1" id="KW-0732">Signal</keyword>